<gene>
    <name evidence="1" type="ORF">DLD82_14425</name>
</gene>
<dbReference type="RefSeq" id="WP_109941827.1">
    <property type="nucleotide sequence ID" value="NZ_CP176366.1"/>
</dbReference>
<accession>A0A2V2MXW6</accession>
<sequence length="85" mass="9672">MRSIRGITAIIFCFVFLCIASLTGAEETDYSEYTDLSSVSEDWGEQEYGMSDNFDLEDLLGEELISNIIQFLLRLFLSLFSGSMY</sequence>
<proteinExistence type="predicted"/>
<comment type="caution">
    <text evidence="1">The sequence shown here is derived from an EMBL/GenBank/DDBJ whole genome shotgun (WGS) entry which is preliminary data.</text>
</comment>
<dbReference type="OrthoDB" id="384741at2157"/>
<dbReference type="GeneID" id="97608947"/>
<dbReference type="AlphaFoldDB" id="A0A2V2MXW6"/>
<name>A0A2V2MXW6_9EURY</name>
<dbReference type="EMBL" id="QGMZ01000038">
    <property type="protein sequence ID" value="PWR71090.1"/>
    <property type="molecule type" value="Genomic_DNA"/>
</dbReference>
<evidence type="ECO:0000313" key="2">
    <source>
        <dbReference type="Proteomes" id="UP000245934"/>
    </source>
</evidence>
<protein>
    <submittedName>
        <fullName evidence="1">Uncharacterized protein</fullName>
    </submittedName>
</protein>
<organism evidence="1 2">
    <name type="scientific">Methanospirillum stamsii</name>
    <dbReference type="NCBI Taxonomy" id="1277351"/>
    <lineage>
        <taxon>Archaea</taxon>
        <taxon>Methanobacteriati</taxon>
        <taxon>Methanobacteriota</taxon>
        <taxon>Stenosarchaea group</taxon>
        <taxon>Methanomicrobia</taxon>
        <taxon>Methanomicrobiales</taxon>
        <taxon>Methanospirillaceae</taxon>
        <taxon>Methanospirillum</taxon>
    </lineage>
</organism>
<evidence type="ECO:0000313" key="1">
    <source>
        <dbReference type="EMBL" id="PWR71090.1"/>
    </source>
</evidence>
<reference evidence="1 2" key="1">
    <citation type="submission" date="2018-05" db="EMBL/GenBank/DDBJ databases">
        <title>Draft genome of Methanospirillum stamsii Pt1.</title>
        <authorList>
            <person name="Dueholm M.S."/>
            <person name="Nielsen P.H."/>
            <person name="Bakmann L.F."/>
            <person name="Otzen D.E."/>
        </authorList>
    </citation>
    <scope>NUCLEOTIDE SEQUENCE [LARGE SCALE GENOMIC DNA]</scope>
    <source>
        <strain evidence="1 2">Pt1</strain>
    </source>
</reference>
<dbReference type="Proteomes" id="UP000245934">
    <property type="component" value="Unassembled WGS sequence"/>
</dbReference>
<keyword evidence="2" id="KW-1185">Reference proteome</keyword>